<keyword evidence="11" id="KW-1185">Reference proteome</keyword>
<dbReference type="GeneID" id="37008538"/>
<dbReference type="GO" id="GO:0071555">
    <property type="term" value="P:cell wall organization"/>
    <property type="evidence" value="ECO:0007669"/>
    <property type="project" value="TreeGrafter"/>
</dbReference>
<organism evidence="10 11">
    <name type="scientific">Candidozyma haemuli</name>
    <dbReference type="NCBI Taxonomy" id="45357"/>
    <lineage>
        <taxon>Eukaryota</taxon>
        <taxon>Fungi</taxon>
        <taxon>Dikarya</taxon>
        <taxon>Ascomycota</taxon>
        <taxon>Saccharomycotina</taxon>
        <taxon>Pichiomycetes</taxon>
        <taxon>Metschnikowiaceae</taxon>
        <taxon>Candidozyma</taxon>
    </lineage>
</organism>
<gene>
    <name evidence="10" type="ORF">CXQ85_003207</name>
</gene>
<dbReference type="EMBL" id="PKFO01000002">
    <property type="protein sequence ID" value="PVH19368.1"/>
    <property type="molecule type" value="Genomic_DNA"/>
</dbReference>
<keyword evidence="4" id="KW-0964">Secreted</keyword>
<evidence type="ECO:0000256" key="7">
    <source>
        <dbReference type="ARBA" id="ARBA00023295"/>
    </source>
</evidence>
<dbReference type="Proteomes" id="UP000244309">
    <property type="component" value="Unassembled WGS sequence"/>
</dbReference>
<dbReference type="InterPro" id="IPR050732">
    <property type="entry name" value="Beta-glucan_modifiers"/>
</dbReference>
<comment type="similarity">
    <text evidence="2">Belongs to the glycosyl hydrolase 17 family.</text>
</comment>
<evidence type="ECO:0000256" key="3">
    <source>
        <dbReference type="ARBA" id="ARBA00022512"/>
    </source>
</evidence>
<evidence type="ECO:0000256" key="9">
    <source>
        <dbReference type="SAM" id="SignalP"/>
    </source>
</evidence>
<comment type="caution">
    <text evidence="10">The sequence shown here is derived from an EMBL/GenBank/DDBJ whole genome shotgun (WGS) entry which is preliminary data.</text>
</comment>
<evidence type="ECO:0000256" key="4">
    <source>
        <dbReference type="ARBA" id="ARBA00022525"/>
    </source>
</evidence>
<dbReference type="OrthoDB" id="4082933at2759"/>
<dbReference type="GO" id="GO:0009277">
    <property type="term" value="C:fungal-type cell wall"/>
    <property type="evidence" value="ECO:0007669"/>
    <property type="project" value="TreeGrafter"/>
</dbReference>
<accession>A0A2V1AND7</accession>
<feature type="compositionally biased region" description="Low complexity" evidence="8">
    <location>
        <begin position="102"/>
        <end position="257"/>
    </location>
</feature>
<dbReference type="GO" id="GO:0009986">
    <property type="term" value="C:cell surface"/>
    <property type="evidence" value="ECO:0007669"/>
    <property type="project" value="TreeGrafter"/>
</dbReference>
<dbReference type="AlphaFoldDB" id="A0A2V1AND7"/>
<dbReference type="InterPro" id="IPR017853">
    <property type="entry name" value="GH"/>
</dbReference>
<keyword evidence="5 9" id="KW-0732">Signal</keyword>
<name>A0A2V1AND7_9ASCO</name>
<evidence type="ECO:0000256" key="6">
    <source>
        <dbReference type="ARBA" id="ARBA00022801"/>
    </source>
</evidence>
<dbReference type="GO" id="GO:0005576">
    <property type="term" value="C:extracellular region"/>
    <property type="evidence" value="ECO:0007669"/>
    <property type="project" value="TreeGrafter"/>
</dbReference>
<keyword evidence="7" id="KW-0326">Glycosidase</keyword>
<evidence type="ECO:0000313" key="10">
    <source>
        <dbReference type="EMBL" id="PVH19368.1"/>
    </source>
</evidence>
<dbReference type="PANTHER" id="PTHR16631">
    <property type="entry name" value="GLUCAN 1,3-BETA-GLUCOSIDASE"/>
    <property type="match status" value="1"/>
</dbReference>
<dbReference type="RefSeq" id="XP_025340308.1">
    <property type="nucleotide sequence ID" value="XM_025486860.1"/>
</dbReference>
<reference evidence="10 11" key="1">
    <citation type="submission" date="2017-12" db="EMBL/GenBank/DDBJ databases">
        <title>Genome Sequence of a Multidrug-Resistant Candida haemulonii Isolate from a Patient with Chronic Leg Ulcers in Israel.</title>
        <authorList>
            <person name="Chow N.A."/>
            <person name="Gade L."/>
            <person name="Batra D."/>
            <person name="Rowe L.A."/>
            <person name="Ben-Ami R."/>
            <person name="Loparev V.N."/>
            <person name="Litvintseva A.P."/>
        </authorList>
    </citation>
    <scope>NUCLEOTIDE SEQUENCE [LARGE SCALE GENOMIC DNA]</scope>
    <source>
        <strain evidence="10 11">B11899</strain>
    </source>
</reference>
<protein>
    <submittedName>
        <fullName evidence="10">Uncharacterized protein</fullName>
    </submittedName>
</protein>
<evidence type="ECO:0000256" key="5">
    <source>
        <dbReference type="ARBA" id="ARBA00022729"/>
    </source>
</evidence>
<evidence type="ECO:0000256" key="2">
    <source>
        <dbReference type="ARBA" id="ARBA00008773"/>
    </source>
</evidence>
<dbReference type="PANTHER" id="PTHR16631:SF24">
    <property type="entry name" value="FAMILY 17 GLUCOSIDASE SCW11-RELATED"/>
    <property type="match status" value="1"/>
</dbReference>
<dbReference type="SUPFAM" id="SSF51445">
    <property type="entry name" value="(Trans)glycosidases"/>
    <property type="match status" value="1"/>
</dbReference>
<keyword evidence="6" id="KW-0378">Hydrolase</keyword>
<evidence type="ECO:0000256" key="8">
    <source>
        <dbReference type="SAM" id="MobiDB-lite"/>
    </source>
</evidence>
<feature type="chain" id="PRO_5016106508" evidence="9">
    <location>
        <begin position="17"/>
        <end position="541"/>
    </location>
</feature>
<proteinExistence type="inferred from homology"/>
<evidence type="ECO:0000256" key="1">
    <source>
        <dbReference type="ARBA" id="ARBA00004191"/>
    </source>
</evidence>
<dbReference type="GO" id="GO:0042973">
    <property type="term" value="F:glucan endo-1,3-beta-D-glucosidase activity"/>
    <property type="evidence" value="ECO:0007669"/>
    <property type="project" value="TreeGrafter"/>
</dbReference>
<feature type="region of interest" description="Disordered" evidence="8">
    <location>
        <begin position="79"/>
        <end position="266"/>
    </location>
</feature>
<dbReference type="VEuPathDB" id="FungiDB:CXQ85_003207"/>
<evidence type="ECO:0000313" key="11">
    <source>
        <dbReference type="Proteomes" id="UP000244309"/>
    </source>
</evidence>
<dbReference type="Gene3D" id="3.20.20.80">
    <property type="entry name" value="Glycosidases"/>
    <property type="match status" value="2"/>
</dbReference>
<sequence length="541" mass="56907">MIFILSLLFLIQSIVGVPVPRVITRWHTADAVTSTSTYTTGTTTVWLPPVQVLISGDCTTTFTITTGQWATTPVTTTSYAAGQQDGDDQPEPTHTDNAQQSPPAATTEANTPAETPAAETPAATTAAETAANTASPDAPVTSTSATTSPQPTDSSDNNSGNDSGDNSDDNAGNNNSGSTENTGNNNNGSSDSNNTSNTSSASNNNGSDNSNSSSNNNNAQSSVSTAAPSTSSFAPSSTADSTTSSSQFSSSSSSTPTGENSLKISSQGGYKFSSASNKLTRPDVIVYSPYGNDGSCKTHDEVETDLKFLKQTGFNKIRTYGVDCNIISAVLPLASSLGFKVNQGFWISNQGVDSIDDSVSNLIDYAKKNSWDVFDYLTIGNEAIIEGYATPSQLISKINSVKKKLQANGYNGKVTTSEPPVMYKRHPELCTEAEIDFVGINSHSYFNTNLHADEAGEYVASQQKEIAKICSKKAVITETGYPSKGIKNGNNIPSLANQYAAIKSIMDATNGDCTILSSFDDFWKNPGPYGIEQAFGVIGFF</sequence>
<feature type="signal peptide" evidence="9">
    <location>
        <begin position="1"/>
        <end position="16"/>
    </location>
</feature>
<keyword evidence="3" id="KW-0134">Cell wall</keyword>
<comment type="subcellular location">
    <subcellularLocation>
        <location evidence="1">Secreted</location>
        <location evidence="1">Cell wall</location>
    </subcellularLocation>
</comment>